<organism evidence="1 2">
    <name type="scientific">Araneus ventricosus</name>
    <name type="common">Orbweaver spider</name>
    <name type="synonym">Epeira ventricosa</name>
    <dbReference type="NCBI Taxonomy" id="182803"/>
    <lineage>
        <taxon>Eukaryota</taxon>
        <taxon>Metazoa</taxon>
        <taxon>Ecdysozoa</taxon>
        <taxon>Arthropoda</taxon>
        <taxon>Chelicerata</taxon>
        <taxon>Arachnida</taxon>
        <taxon>Araneae</taxon>
        <taxon>Araneomorphae</taxon>
        <taxon>Entelegynae</taxon>
        <taxon>Araneoidea</taxon>
        <taxon>Araneidae</taxon>
        <taxon>Araneus</taxon>
    </lineage>
</organism>
<reference evidence="1 2" key="1">
    <citation type="journal article" date="2019" name="Sci. Rep.">
        <title>Orb-weaving spider Araneus ventricosus genome elucidates the spidroin gene catalogue.</title>
        <authorList>
            <person name="Kono N."/>
            <person name="Nakamura H."/>
            <person name="Ohtoshi R."/>
            <person name="Moran D.A.P."/>
            <person name="Shinohara A."/>
            <person name="Yoshida Y."/>
            <person name="Fujiwara M."/>
            <person name="Mori M."/>
            <person name="Tomita M."/>
            <person name="Arakawa K."/>
        </authorList>
    </citation>
    <scope>NUCLEOTIDE SEQUENCE [LARGE SCALE GENOMIC DNA]</scope>
</reference>
<name>A0A4Y2QFK7_ARAVE</name>
<evidence type="ECO:0000313" key="1">
    <source>
        <dbReference type="EMBL" id="GBN62182.1"/>
    </source>
</evidence>
<dbReference type="PANTHER" id="PTHR47326">
    <property type="entry name" value="TRANSPOSABLE ELEMENT TC3 TRANSPOSASE-LIKE PROTEIN"/>
    <property type="match status" value="1"/>
</dbReference>
<dbReference type="Gene3D" id="3.30.420.10">
    <property type="entry name" value="Ribonuclease H-like superfamily/Ribonuclease H"/>
    <property type="match status" value="1"/>
</dbReference>
<sequence>MPFYYHSAEKISSAYNQKPPNANNIRRWHRMFEETGCLCKGKTNRKPRISAENVERIRRTYERSPRKSTYEGSRELQMPQKMVWRVLRKRLKMKPYVIQLVQQLKQEDYGKRVNCATFMQVSMEDEAMADRLIFSDESTFHISGKVNRYNSRIWGAEKPSTVIEHERDSAKVNVFCAISSRKLYGPFFFSERSVTSVVYLDMLECCKMQQ</sequence>
<dbReference type="OrthoDB" id="6436917at2759"/>
<evidence type="ECO:0000313" key="2">
    <source>
        <dbReference type="Proteomes" id="UP000499080"/>
    </source>
</evidence>
<protein>
    <recommendedName>
        <fullName evidence="3">DUF4817 domain-containing protein</fullName>
    </recommendedName>
</protein>
<accession>A0A4Y2QFK7</accession>
<dbReference type="InterPro" id="IPR036397">
    <property type="entry name" value="RNaseH_sf"/>
</dbReference>
<dbReference type="PANTHER" id="PTHR47326:SF1">
    <property type="entry name" value="HTH PSQ-TYPE DOMAIN-CONTAINING PROTEIN"/>
    <property type="match status" value="1"/>
</dbReference>
<keyword evidence="2" id="KW-1185">Reference proteome</keyword>
<gene>
    <name evidence="1" type="ORF">AVEN_63532_1</name>
</gene>
<evidence type="ECO:0008006" key="3">
    <source>
        <dbReference type="Google" id="ProtNLM"/>
    </source>
</evidence>
<dbReference type="GO" id="GO:0003676">
    <property type="term" value="F:nucleic acid binding"/>
    <property type="evidence" value="ECO:0007669"/>
    <property type="project" value="InterPro"/>
</dbReference>
<proteinExistence type="predicted"/>
<dbReference type="Proteomes" id="UP000499080">
    <property type="component" value="Unassembled WGS sequence"/>
</dbReference>
<comment type="caution">
    <text evidence="1">The sequence shown here is derived from an EMBL/GenBank/DDBJ whole genome shotgun (WGS) entry which is preliminary data.</text>
</comment>
<dbReference type="AlphaFoldDB" id="A0A4Y2QFK7"/>
<dbReference type="EMBL" id="BGPR01013781">
    <property type="protein sequence ID" value="GBN62182.1"/>
    <property type="molecule type" value="Genomic_DNA"/>
</dbReference>